<keyword evidence="1" id="KW-0812">Transmembrane</keyword>
<name>A0A832WQS0_9CREN</name>
<sequence length="114" mass="12961">MRKKLVSVLMIVTAVVFLGLSFYLHSIDHPITKLNVAQQAPSIPLRINQTFTIPLYIVYTPIISNYTASIYKIKPKPIETIQHPPFYANLWPETLVAGIILLLISVILLIRYKS</sequence>
<reference evidence="2" key="1">
    <citation type="journal article" date="2020" name="bioRxiv">
        <title>A rank-normalized archaeal taxonomy based on genome phylogeny resolves widespread incomplete and uneven classifications.</title>
        <authorList>
            <person name="Rinke C."/>
            <person name="Chuvochina M."/>
            <person name="Mussig A.J."/>
            <person name="Chaumeil P.-A."/>
            <person name="Waite D.W."/>
            <person name="Whitman W.B."/>
            <person name="Parks D.H."/>
            <person name="Hugenholtz P."/>
        </authorList>
    </citation>
    <scope>NUCLEOTIDE SEQUENCE</scope>
    <source>
        <strain evidence="2">UBA8838</strain>
    </source>
</reference>
<evidence type="ECO:0000313" key="3">
    <source>
        <dbReference type="Proteomes" id="UP000646844"/>
    </source>
</evidence>
<gene>
    <name evidence="2" type="ORF">HA332_13145</name>
</gene>
<protein>
    <submittedName>
        <fullName evidence="2">Uncharacterized protein</fullName>
    </submittedName>
</protein>
<feature type="transmembrane region" description="Helical" evidence="1">
    <location>
        <begin position="94"/>
        <end position="112"/>
    </location>
</feature>
<proteinExistence type="predicted"/>
<keyword evidence="1" id="KW-0472">Membrane</keyword>
<dbReference type="AlphaFoldDB" id="A0A832WQS0"/>
<dbReference type="GeneID" id="1460722"/>
<evidence type="ECO:0000313" key="2">
    <source>
        <dbReference type="EMBL" id="HII75275.1"/>
    </source>
</evidence>
<keyword evidence="1" id="KW-1133">Transmembrane helix</keyword>
<dbReference type="RefSeq" id="WP_010980723.1">
    <property type="nucleotide sequence ID" value="NZ_BAABQO010000009.1"/>
</dbReference>
<dbReference type="Proteomes" id="UP000646844">
    <property type="component" value="Unassembled WGS sequence"/>
</dbReference>
<accession>A0A832WQS0</accession>
<dbReference type="EMBL" id="DUJO01000057">
    <property type="protein sequence ID" value="HII75275.1"/>
    <property type="molecule type" value="Genomic_DNA"/>
</dbReference>
<organism evidence="2 3">
    <name type="scientific">Sulfurisphaera tokodaii</name>
    <dbReference type="NCBI Taxonomy" id="111955"/>
    <lineage>
        <taxon>Archaea</taxon>
        <taxon>Thermoproteota</taxon>
        <taxon>Thermoprotei</taxon>
        <taxon>Sulfolobales</taxon>
        <taxon>Sulfolobaceae</taxon>
        <taxon>Sulfurisphaera</taxon>
    </lineage>
</organism>
<feature type="transmembrane region" description="Helical" evidence="1">
    <location>
        <begin position="5"/>
        <end position="24"/>
    </location>
</feature>
<comment type="caution">
    <text evidence="2">The sequence shown here is derived from an EMBL/GenBank/DDBJ whole genome shotgun (WGS) entry which is preliminary data.</text>
</comment>
<evidence type="ECO:0000256" key="1">
    <source>
        <dbReference type="SAM" id="Phobius"/>
    </source>
</evidence>